<dbReference type="AlphaFoldDB" id="A0A0F9NWZ5"/>
<proteinExistence type="predicted"/>
<evidence type="ECO:0000256" key="1">
    <source>
        <dbReference type="ARBA" id="ARBA00022679"/>
    </source>
</evidence>
<dbReference type="PANTHER" id="PTHR44068:SF11">
    <property type="entry name" value="GERANYL DIPHOSPHATE 2-C-METHYLTRANSFERASE"/>
    <property type="match status" value="1"/>
</dbReference>
<dbReference type="Gene3D" id="3.40.50.150">
    <property type="entry name" value="Vaccinia Virus protein VP39"/>
    <property type="match status" value="1"/>
</dbReference>
<dbReference type="SUPFAM" id="SSF53335">
    <property type="entry name" value="S-adenosyl-L-methionine-dependent methyltransferases"/>
    <property type="match status" value="1"/>
</dbReference>
<dbReference type="PANTHER" id="PTHR44068">
    <property type="entry name" value="ZGC:194242"/>
    <property type="match status" value="1"/>
</dbReference>
<name>A0A0F9NWZ5_9ZZZZ</name>
<dbReference type="EMBL" id="LAZR01006271">
    <property type="protein sequence ID" value="KKM93380.1"/>
    <property type="molecule type" value="Genomic_DNA"/>
</dbReference>
<comment type="caution">
    <text evidence="3">The sequence shown here is derived from an EMBL/GenBank/DDBJ whole genome shotgun (WGS) entry which is preliminary data.</text>
</comment>
<protein>
    <recommendedName>
        <fullName evidence="2">Methyltransferase type 11 domain-containing protein</fullName>
    </recommendedName>
</protein>
<keyword evidence="1" id="KW-0808">Transferase</keyword>
<organism evidence="3">
    <name type="scientific">marine sediment metagenome</name>
    <dbReference type="NCBI Taxonomy" id="412755"/>
    <lineage>
        <taxon>unclassified sequences</taxon>
        <taxon>metagenomes</taxon>
        <taxon>ecological metagenomes</taxon>
    </lineage>
</organism>
<evidence type="ECO:0000259" key="2">
    <source>
        <dbReference type="Pfam" id="PF08241"/>
    </source>
</evidence>
<dbReference type="CDD" id="cd02440">
    <property type="entry name" value="AdoMet_MTases"/>
    <property type="match status" value="1"/>
</dbReference>
<dbReference type="InterPro" id="IPR013216">
    <property type="entry name" value="Methyltransf_11"/>
</dbReference>
<dbReference type="GO" id="GO:0008757">
    <property type="term" value="F:S-adenosylmethionine-dependent methyltransferase activity"/>
    <property type="evidence" value="ECO:0007669"/>
    <property type="project" value="InterPro"/>
</dbReference>
<reference evidence="3" key="1">
    <citation type="journal article" date="2015" name="Nature">
        <title>Complex archaea that bridge the gap between prokaryotes and eukaryotes.</title>
        <authorList>
            <person name="Spang A."/>
            <person name="Saw J.H."/>
            <person name="Jorgensen S.L."/>
            <person name="Zaremba-Niedzwiedzka K."/>
            <person name="Martijn J."/>
            <person name="Lind A.E."/>
            <person name="van Eijk R."/>
            <person name="Schleper C."/>
            <person name="Guy L."/>
            <person name="Ettema T.J."/>
        </authorList>
    </citation>
    <scope>NUCLEOTIDE SEQUENCE</scope>
</reference>
<feature type="domain" description="Methyltransferase type 11" evidence="2">
    <location>
        <begin position="94"/>
        <end position="184"/>
    </location>
</feature>
<sequence>MGSPSFSSTGISRESVSLQFSNRFFIIDDKNGDRMDAEIEIVKNFWEKHLCGEETASSVDETEYFKKIDEYRYNLMDYLPEVARFADLRGKCVLEIGCGMGADAYQFAKNGAIYTGIDLTSEAVKTTQRRFSLFHVPGRIRVMDAEELEFPDNSFDHVYSFGVIHHSPHSEKIVKEIYRVLRKGDTTTVMLYNKHSINYYIEIMFLRKILRYFLLLRGSPSFIAMLTGFDRTKLERHREILLEHQNITKMQWISMNTDGPDCPLARVYSKSDCESLFNMFSLVDTKVYFFDKSHWSFLSKFIPKSSEFLGRTWGWHRIVFGQKL</sequence>
<dbReference type="InterPro" id="IPR050447">
    <property type="entry name" value="Erg6_SMT_methyltransf"/>
</dbReference>
<accession>A0A0F9NWZ5</accession>
<evidence type="ECO:0000313" key="3">
    <source>
        <dbReference type="EMBL" id="KKM93380.1"/>
    </source>
</evidence>
<dbReference type="InterPro" id="IPR029063">
    <property type="entry name" value="SAM-dependent_MTases_sf"/>
</dbReference>
<gene>
    <name evidence="3" type="ORF">LCGC14_1208980</name>
</gene>
<dbReference type="Pfam" id="PF08241">
    <property type="entry name" value="Methyltransf_11"/>
    <property type="match status" value="1"/>
</dbReference>